<dbReference type="InterPro" id="IPR036390">
    <property type="entry name" value="WH_DNA-bd_sf"/>
</dbReference>
<dbReference type="PATRIC" id="fig|1280947.3.peg.784"/>
<dbReference type="eggNOG" id="COG0735">
    <property type="taxonomic scope" value="Bacteria"/>
</dbReference>
<evidence type="ECO:0000256" key="2">
    <source>
        <dbReference type="ARBA" id="ARBA00022491"/>
    </source>
</evidence>
<keyword evidence="4" id="KW-0805">Transcription regulation</keyword>
<evidence type="ECO:0000256" key="7">
    <source>
        <dbReference type="PIRSR" id="PIRSR602481-1"/>
    </source>
</evidence>
<evidence type="ECO:0000256" key="4">
    <source>
        <dbReference type="ARBA" id="ARBA00023015"/>
    </source>
</evidence>
<dbReference type="SUPFAM" id="SSF46785">
    <property type="entry name" value="Winged helix' DNA-binding domain"/>
    <property type="match status" value="1"/>
</dbReference>
<evidence type="ECO:0000256" key="6">
    <source>
        <dbReference type="ARBA" id="ARBA00023163"/>
    </source>
</evidence>
<feature type="binding site" evidence="7">
    <location>
        <position position="130"/>
    </location>
    <ligand>
        <name>Zn(2+)</name>
        <dbReference type="ChEBI" id="CHEBI:29105"/>
    </ligand>
</feature>
<keyword evidence="3 7" id="KW-0862">Zinc</keyword>
<dbReference type="GO" id="GO:0008270">
    <property type="term" value="F:zinc ion binding"/>
    <property type="evidence" value="ECO:0007669"/>
    <property type="project" value="TreeGrafter"/>
</dbReference>
<dbReference type="GO" id="GO:1900376">
    <property type="term" value="P:regulation of secondary metabolite biosynthetic process"/>
    <property type="evidence" value="ECO:0007669"/>
    <property type="project" value="TreeGrafter"/>
</dbReference>
<dbReference type="GO" id="GO:0003700">
    <property type="term" value="F:DNA-binding transcription factor activity"/>
    <property type="evidence" value="ECO:0007669"/>
    <property type="project" value="InterPro"/>
</dbReference>
<dbReference type="Proteomes" id="UP000027190">
    <property type="component" value="Unassembled WGS sequence"/>
</dbReference>
<feature type="binding site" evidence="7">
    <location>
        <position position="170"/>
    </location>
    <ligand>
        <name>Zn(2+)</name>
        <dbReference type="ChEBI" id="CHEBI:29105"/>
    </ligand>
</feature>
<comment type="caution">
    <text evidence="8">The sequence shown here is derived from an EMBL/GenBank/DDBJ whole genome shotgun (WGS) entry which is preliminary data.</text>
</comment>
<proteinExistence type="inferred from homology"/>
<dbReference type="InterPro" id="IPR043135">
    <property type="entry name" value="Fur_C"/>
</dbReference>
<keyword evidence="2" id="KW-0678">Repressor</keyword>
<reference evidence="8 9" key="1">
    <citation type="journal article" date="2014" name="Antonie Van Leeuwenhoek">
        <title>Hyphomonas beringensis sp. nov. and Hyphomonas chukchiensis sp. nov., isolated from surface seawater of the Bering Sea and Chukchi Sea.</title>
        <authorList>
            <person name="Li C."/>
            <person name="Lai Q."/>
            <person name="Li G."/>
            <person name="Dong C."/>
            <person name="Wang J."/>
            <person name="Liao Y."/>
            <person name="Shao Z."/>
        </authorList>
    </citation>
    <scope>NUCLEOTIDE SEQUENCE [LARGE SCALE GENOMIC DNA]</scope>
    <source>
        <strain evidence="8 9">BH-BN04-4</strain>
    </source>
</reference>
<evidence type="ECO:0000256" key="5">
    <source>
        <dbReference type="ARBA" id="ARBA00023125"/>
    </source>
</evidence>
<evidence type="ECO:0000313" key="9">
    <source>
        <dbReference type="Proteomes" id="UP000027190"/>
    </source>
</evidence>
<dbReference type="FunFam" id="3.30.1490.190:FF:000007">
    <property type="entry name" value="Fur family transcriptional regulator"/>
    <property type="match status" value="1"/>
</dbReference>
<dbReference type="GO" id="GO:0000976">
    <property type="term" value="F:transcription cis-regulatory region binding"/>
    <property type="evidence" value="ECO:0007669"/>
    <property type="project" value="TreeGrafter"/>
</dbReference>
<keyword evidence="5" id="KW-0238">DNA-binding</keyword>
<accession>A0A062UMQ4</accession>
<dbReference type="Gene3D" id="3.30.1490.190">
    <property type="match status" value="1"/>
</dbReference>
<protein>
    <submittedName>
        <fullName evidence="8">Uncharacterized protein</fullName>
    </submittedName>
</protein>
<dbReference type="STRING" id="1280947.HY30_12270"/>
<evidence type="ECO:0000313" key="8">
    <source>
        <dbReference type="EMBL" id="KCZ60237.1"/>
    </source>
</evidence>
<gene>
    <name evidence="8" type="ORF">HY30_12270</name>
</gene>
<comment type="cofactor">
    <cofactor evidence="7">
        <name>Zn(2+)</name>
        <dbReference type="ChEBI" id="CHEBI:29105"/>
    </cofactor>
    <text evidence="7">Binds 1 zinc ion per subunit.</text>
</comment>
<evidence type="ECO:0000256" key="1">
    <source>
        <dbReference type="ARBA" id="ARBA00007957"/>
    </source>
</evidence>
<evidence type="ECO:0000256" key="3">
    <source>
        <dbReference type="ARBA" id="ARBA00022833"/>
    </source>
</evidence>
<dbReference type="GO" id="GO:0045892">
    <property type="term" value="P:negative regulation of DNA-templated transcription"/>
    <property type="evidence" value="ECO:0007669"/>
    <property type="project" value="TreeGrafter"/>
</dbReference>
<dbReference type="PANTHER" id="PTHR33202">
    <property type="entry name" value="ZINC UPTAKE REGULATION PROTEIN"/>
    <property type="match status" value="1"/>
</dbReference>
<organism evidence="8 9">
    <name type="scientific">Hyphomonas chukchiensis</name>
    <dbReference type="NCBI Taxonomy" id="1280947"/>
    <lineage>
        <taxon>Bacteria</taxon>
        <taxon>Pseudomonadati</taxon>
        <taxon>Pseudomonadota</taxon>
        <taxon>Alphaproteobacteria</taxon>
        <taxon>Hyphomonadales</taxon>
        <taxon>Hyphomonadaceae</taxon>
        <taxon>Hyphomonas</taxon>
    </lineage>
</organism>
<dbReference type="InterPro" id="IPR002481">
    <property type="entry name" value="FUR"/>
</dbReference>
<feature type="binding site" evidence="7">
    <location>
        <position position="173"/>
    </location>
    <ligand>
        <name>Zn(2+)</name>
        <dbReference type="ChEBI" id="CHEBI:29105"/>
    </ligand>
</feature>
<dbReference type="PANTHER" id="PTHR33202:SF6">
    <property type="entry name" value="ZINC UPTAKE REGULATION PROTEIN"/>
    <property type="match status" value="1"/>
</dbReference>
<dbReference type="InterPro" id="IPR036388">
    <property type="entry name" value="WH-like_DNA-bd_sf"/>
</dbReference>
<keyword evidence="7" id="KW-0479">Metal-binding</keyword>
<keyword evidence="6" id="KW-0804">Transcription</keyword>
<name>A0A062UMQ4_9PROT</name>
<sequence length="175" mass="18869">MPLHIGTKTHDIAGMATAHTHDHIHANTPCSPQDVETFLNDAEALVMRRGARMTRIRRKVLRLLLESAEPAKAYDLLANLDGEGSAKPPTVYRALDFLQEAGLAHKIESLNAYVPCGHTSHSHSAVFLICDTCGGAEELHAVATSDALKDETAAAGFKMTRAVVEVRGTCRDCNA</sequence>
<dbReference type="EMBL" id="AWFG01000010">
    <property type="protein sequence ID" value="KCZ60237.1"/>
    <property type="molecule type" value="Genomic_DNA"/>
</dbReference>
<keyword evidence="9" id="KW-1185">Reference proteome</keyword>
<feature type="binding site" evidence="7">
    <location>
        <position position="133"/>
    </location>
    <ligand>
        <name>Zn(2+)</name>
        <dbReference type="ChEBI" id="CHEBI:29105"/>
    </ligand>
</feature>
<dbReference type="Gene3D" id="1.10.10.10">
    <property type="entry name" value="Winged helix-like DNA-binding domain superfamily/Winged helix DNA-binding domain"/>
    <property type="match status" value="1"/>
</dbReference>
<dbReference type="Pfam" id="PF01475">
    <property type="entry name" value="FUR"/>
    <property type="match status" value="1"/>
</dbReference>
<comment type="similarity">
    <text evidence="1">Belongs to the Fur family.</text>
</comment>
<dbReference type="AlphaFoldDB" id="A0A062UMQ4"/>
<dbReference type="GO" id="GO:0005829">
    <property type="term" value="C:cytosol"/>
    <property type="evidence" value="ECO:0007669"/>
    <property type="project" value="TreeGrafter"/>
</dbReference>